<sequence length="217" mass="24160">MQHTDSSIAVITGDLVNSTKLTTHQFEEVLGRIKTVQAWVTAKNVSNAHSIERGDEFQTVIQQDIENVLRYAIVYRVAIKSLGKPFDSRISIAIAAHADIRSSVSESMGTAFILSGRALKTLKNDRIIFTSDSLSLTEQFELLLKYLDKQLSELTSRQCEVLLTMLQSDGDLTVSELATKLDIATATASKSLKASGWKLIDELIIRFNNHVREYKNA</sequence>
<reference evidence="1 4" key="1">
    <citation type="submission" date="2016-06" db="EMBL/GenBank/DDBJ databases">
        <authorList>
            <person name="Kjaerup R.B."/>
            <person name="Dalgaard T.S."/>
            <person name="Juul-Madsen H.R."/>
        </authorList>
    </citation>
    <scope>NUCLEOTIDE SEQUENCE [LARGE SCALE GENOMIC DNA]</scope>
    <source>
        <strain evidence="1 4">CECT 5115</strain>
    </source>
</reference>
<accession>A0A1C3JUX9</accession>
<dbReference type="RefSeq" id="WP_067038002.1">
    <property type="nucleotide sequence ID" value="NZ_FLRA01000023.1"/>
</dbReference>
<dbReference type="EMBL" id="FLRA01000023">
    <property type="protein sequence ID" value="SBT18866.1"/>
    <property type="molecule type" value="Genomic_DNA"/>
</dbReference>
<evidence type="ECO:0000313" key="3">
    <source>
        <dbReference type="Proteomes" id="UP000092840"/>
    </source>
</evidence>
<dbReference type="Proteomes" id="UP000092840">
    <property type="component" value="Unassembled WGS sequence"/>
</dbReference>
<evidence type="ECO:0000313" key="2">
    <source>
        <dbReference type="EMBL" id="SBT21821.1"/>
    </source>
</evidence>
<dbReference type="Proteomes" id="UP000092871">
    <property type="component" value="Unassembled WGS sequence"/>
</dbReference>
<protein>
    <submittedName>
        <fullName evidence="1">Uncharacterized protein</fullName>
    </submittedName>
</protein>
<dbReference type="InterPro" id="IPR036388">
    <property type="entry name" value="WH-like_DNA-bd_sf"/>
</dbReference>
<reference evidence="2 3" key="2">
    <citation type="submission" date="2016-06" db="EMBL/GenBank/DDBJ databases">
        <authorList>
            <person name="Rodrigo-Torres L."/>
            <person name="Arahal D.R."/>
        </authorList>
    </citation>
    <scope>NUCLEOTIDE SEQUENCE [LARGE SCALE GENOMIC DNA]</scope>
    <source>
        <strain evidence="2 3">CECT 5116</strain>
    </source>
</reference>
<evidence type="ECO:0000313" key="4">
    <source>
        <dbReference type="Proteomes" id="UP000092871"/>
    </source>
</evidence>
<evidence type="ECO:0000313" key="1">
    <source>
        <dbReference type="EMBL" id="SBT18866.1"/>
    </source>
</evidence>
<keyword evidence="3" id="KW-1185">Reference proteome</keyword>
<dbReference type="Gene3D" id="1.10.10.10">
    <property type="entry name" value="Winged helix-like DNA-binding domain superfamily/Winged helix DNA-binding domain"/>
    <property type="match status" value="1"/>
</dbReference>
<gene>
    <name evidence="1" type="ORF">MGA5115_03027</name>
    <name evidence="2" type="ORF">MGA5116_02431</name>
</gene>
<proteinExistence type="predicted"/>
<dbReference type="EMBL" id="FLRB01000013">
    <property type="protein sequence ID" value="SBT21821.1"/>
    <property type="molecule type" value="Genomic_DNA"/>
</dbReference>
<dbReference type="AlphaFoldDB" id="A0A1C3JUX9"/>
<name>A0A1C3JUX9_9GAMM</name>
<organism evidence="1 4">
    <name type="scientific">Marinomonas gallaica</name>
    <dbReference type="NCBI Taxonomy" id="1806667"/>
    <lineage>
        <taxon>Bacteria</taxon>
        <taxon>Pseudomonadati</taxon>
        <taxon>Pseudomonadota</taxon>
        <taxon>Gammaproteobacteria</taxon>
        <taxon>Oceanospirillales</taxon>
        <taxon>Oceanospirillaceae</taxon>
        <taxon>Marinomonas</taxon>
    </lineage>
</organism>